<dbReference type="InterPro" id="IPR039760">
    <property type="entry name" value="MOFRL_protein"/>
</dbReference>
<dbReference type="PANTHER" id="PTHR12227">
    <property type="entry name" value="GLYCERATE KINASE"/>
    <property type="match status" value="1"/>
</dbReference>
<gene>
    <name evidence="3" type="ORF">ABC977_15235</name>
</gene>
<dbReference type="EMBL" id="JBDKXB010000028">
    <property type="protein sequence ID" value="MEY6433757.1"/>
    <property type="molecule type" value="Genomic_DNA"/>
</dbReference>
<protein>
    <submittedName>
        <fullName evidence="3">DUF4147 domain-containing protein</fullName>
    </submittedName>
</protein>
<evidence type="ECO:0000313" key="4">
    <source>
        <dbReference type="Proteomes" id="UP001564408"/>
    </source>
</evidence>
<evidence type="ECO:0000259" key="2">
    <source>
        <dbReference type="Pfam" id="PF13660"/>
    </source>
</evidence>
<organism evidence="3 4">
    <name type="scientific">Thioalkalicoccus limnaeus</name>
    <dbReference type="NCBI Taxonomy" id="120681"/>
    <lineage>
        <taxon>Bacteria</taxon>
        <taxon>Pseudomonadati</taxon>
        <taxon>Pseudomonadota</taxon>
        <taxon>Gammaproteobacteria</taxon>
        <taxon>Chromatiales</taxon>
        <taxon>Chromatiaceae</taxon>
        <taxon>Thioalkalicoccus</taxon>
    </lineage>
</organism>
<dbReference type="InterPro" id="IPR007835">
    <property type="entry name" value="MOFRL"/>
</dbReference>
<accession>A0ABV4BGV4</accession>
<dbReference type="InterPro" id="IPR038614">
    <property type="entry name" value="GK_N_sf"/>
</dbReference>
<reference evidence="3 4" key="1">
    <citation type="submission" date="2024-05" db="EMBL/GenBank/DDBJ databases">
        <title>Genome Sequence and Characterization of the New Strain Purple Sulfur Bacterium of Genus Thioalkalicoccus.</title>
        <authorList>
            <person name="Bryantseva I.A."/>
            <person name="Kyndt J.A."/>
            <person name="Imhoff J.F."/>
        </authorList>
    </citation>
    <scope>NUCLEOTIDE SEQUENCE [LARGE SCALE GENOMIC DNA]</scope>
    <source>
        <strain evidence="3 4">Um2</strain>
    </source>
</reference>
<evidence type="ECO:0000313" key="3">
    <source>
        <dbReference type="EMBL" id="MEY6433757.1"/>
    </source>
</evidence>
<feature type="non-terminal residue" evidence="3">
    <location>
        <position position="356"/>
    </location>
</feature>
<dbReference type="Pfam" id="PF13660">
    <property type="entry name" value="DUF4147"/>
    <property type="match status" value="1"/>
</dbReference>
<dbReference type="Proteomes" id="UP001564408">
    <property type="component" value="Unassembled WGS sequence"/>
</dbReference>
<comment type="caution">
    <text evidence="3">The sequence shown here is derived from an EMBL/GenBank/DDBJ whole genome shotgun (WGS) entry which is preliminary data.</text>
</comment>
<dbReference type="InterPro" id="IPR025286">
    <property type="entry name" value="MOFRL_assoc_dom"/>
</dbReference>
<name>A0ABV4BGV4_9GAMM</name>
<dbReference type="Gene3D" id="3.40.1480.10">
    <property type="entry name" value="MOFRL domain"/>
    <property type="match status" value="1"/>
</dbReference>
<evidence type="ECO:0000259" key="1">
    <source>
        <dbReference type="Pfam" id="PF05161"/>
    </source>
</evidence>
<dbReference type="Gene3D" id="3.40.50.10180">
    <property type="entry name" value="Glycerate kinase, MOFRL-like N-terminal domain"/>
    <property type="match status" value="1"/>
</dbReference>
<feature type="domain" description="MOFRL" evidence="1">
    <location>
        <begin position="306"/>
        <end position="356"/>
    </location>
</feature>
<dbReference type="SUPFAM" id="SSF82544">
    <property type="entry name" value="GckA/TtuD-like"/>
    <property type="match status" value="1"/>
</dbReference>
<dbReference type="RefSeq" id="WP_369668144.1">
    <property type="nucleotide sequence ID" value="NZ_JBDKXB010000028.1"/>
</dbReference>
<dbReference type="InterPro" id="IPR037035">
    <property type="entry name" value="GK-like_C_sf"/>
</dbReference>
<dbReference type="Pfam" id="PF05161">
    <property type="entry name" value="MOFRL"/>
    <property type="match status" value="1"/>
</dbReference>
<feature type="domain" description="MOFRL-associated" evidence="2">
    <location>
        <begin position="19"/>
        <end position="224"/>
    </location>
</feature>
<proteinExistence type="predicted"/>
<sequence length="356" mass="36841">MEVPDQVDSQPQTPRRALLDLIDVGLTAVHGRAGVARTLAARPMSGPVRLIALGKAAQAMAEGAIERLGDDLVGGLVVSKAGHLRPERLIDDGLMPIVGGHPLPDAGSLIAGRALIAELTQHRQPTLFLLSGGASSLVEDPVGGLNLADLRRANDWLLASGWSIGDINLVRKALSRIKGGGLLKWLCGRPVRALAISDVPGDDPSVIGSGLLVPDPTLASRVRALAPPGWLAAWVERGLAERADDPGPGVDLEWIATLDQAKAAVAAAARAQGWPVYRQDVFIAGDAEGQGAALGARLRDGPPGLHLWGGETTVRLPNEPGRGGRNQQLALSAARAIAGCADCWFASIGTDGSDGP</sequence>
<keyword evidence="4" id="KW-1185">Reference proteome</keyword>
<dbReference type="PANTHER" id="PTHR12227:SF0">
    <property type="entry name" value="GLYCERATE KINASE"/>
    <property type="match status" value="1"/>
</dbReference>